<evidence type="ECO:0000256" key="9">
    <source>
        <dbReference type="RuleBase" id="RU000515"/>
    </source>
</evidence>
<dbReference type="Proteomes" id="UP001166093">
    <property type="component" value="Unassembled WGS sequence"/>
</dbReference>
<feature type="non-terminal residue" evidence="11">
    <location>
        <position position="510"/>
    </location>
</feature>
<dbReference type="Pfam" id="PF00702">
    <property type="entry name" value="Hydrolase"/>
    <property type="match status" value="1"/>
</dbReference>
<dbReference type="InterPro" id="IPR036412">
    <property type="entry name" value="HAD-like_sf"/>
</dbReference>
<dbReference type="CDD" id="cd16415">
    <property type="entry name" value="HAD_dREG-2_like"/>
    <property type="match status" value="1"/>
</dbReference>
<feature type="non-terminal residue" evidence="11">
    <location>
        <position position="1"/>
    </location>
</feature>
<comment type="pathway">
    <text evidence="1">Porphyrin-containing compound metabolism; protoporphyrin-IX biosynthesis; coproporphyrinogen-III from 5-aminolevulinate: step 1/4.</text>
</comment>
<dbReference type="InterPro" id="IPR001731">
    <property type="entry name" value="ALAD"/>
</dbReference>
<proteinExistence type="inferred from homology"/>
<comment type="subunit">
    <text evidence="7">Homooctamer; active form. Homohexamer; low activity form.</text>
</comment>
<dbReference type="PROSITE" id="PS00169">
    <property type="entry name" value="D_ALA_DEHYDRATASE"/>
    <property type="match status" value="1"/>
</dbReference>
<dbReference type="Gene3D" id="3.40.50.1000">
    <property type="entry name" value="HAD superfamily/HAD-like"/>
    <property type="match status" value="1"/>
</dbReference>
<comment type="catalytic activity">
    <reaction evidence="8 9">
        <text>2 5-aminolevulinate = porphobilinogen + 2 H2O + H(+)</text>
        <dbReference type="Rhea" id="RHEA:24064"/>
        <dbReference type="ChEBI" id="CHEBI:15377"/>
        <dbReference type="ChEBI" id="CHEBI:15378"/>
        <dbReference type="ChEBI" id="CHEBI:58126"/>
        <dbReference type="ChEBI" id="CHEBI:356416"/>
        <dbReference type="EC" id="4.2.1.24"/>
    </reaction>
</comment>
<evidence type="ECO:0000256" key="8">
    <source>
        <dbReference type="ARBA" id="ARBA00047651"/>
    </source>
</evidence>
<evidence type="ECO:0000256" key="4">
    <source>
        <dbReference type="ARBA" id="ARBA00023239"/>
    </source>
</evidence>
<dbReference type="InterPro" id="IPR023214">
    <property type="entry name" value="HAD_sf"/>
</dbReference>
<dbReference type="InterPro" id="IPR006439">
    <property type="entry name" value="HAD-SF_hydro_IA"/>
</dbReference>
<keyword evidence="4 9" id="KW-0456">Lyase</keyword>
<accession>A0ABS2XE58</accession>
<evidence type="ECO:0000256" key="3">
    <source>
        <dbReference type="ARBA" id="ARBA00023133"/>
    </source>
</evidence>
<evidence type="ECO:0000256" key="7">
    <source>
        <dbReference type="ARBA" id="ARBA00025861"/>
    </source>
</evidence>
<dbReference type="PANTHER" id="PTHR11458:SF0">
    <property type="entry name" value="DELTA-AMINOLEVULINIC ACID DEHYDRATASE"/>
    <property type="match status" value="1"/>
</dbReference>
<dbReference type="Gene3D" id="1.10.150.720">
    <property type="entry name" value="Haloacid dehalogenase-like hydrolase"/>
    <property type="match status" value="1"/>
</dbReference>
<comment type="function">
    <text evidence="6">Catalyzes an early step in the biosynthesis of tetrapyrroles. Binds two molecules of 5-aminolevulinate per subunit, each at a distinct site, and catalyzes their condensation to form porphobilinogen.</text>
</comment>
<comment type="similarity">
    <text evidence="2 10">Belongs to the ALAD family.</text>
</comment>
<dbReference type="InterPro" id="IPR013785">
    <property type="entry name" value="Aldolase_TIM"/>
</dbReference>
<protein>
    <recommendedName>
        <fullName evidence="9">Delta-aminolevulinic acid dehydratase</fullName>
        <ecNumber evidence="9">4.2.1.24</ecNumber>
    </recommendedName>
</protein>
<organism evidence="11 12">
    <name type="scientific">Polyodon spathula</name>
    <name type="common">North American paddlefish</name>
    <name type="synonym">Squalus spathula</name>
    <dbReference type="NCBI Taxonomy" id="7913"/>
    <lineage>
        <taxon>Eukaryota</taxon>
        <taxon>Metazoa</taxon>
        <taxon>Chordata</taxon>
        <taxon>Craniata</taxon>
        <taxon>Vertebrata</taxon>
        <taxon>Euteleostomi</taxon>
        <taxon>Actinopterygii</taxon>
        <taxon>Chondrostei</taxon>
        <taxon>Acipenseriformes</taxon>
        <taxon>Polyodontidae</taxon>
        <taxon>Polyodon</taxon>
    </lineage>
</organism>
<name>A0ABS2XE58_POLSP</name>
<dbReference type="SUPFAM" id="SSF51569">
    <property type="entry name" value="Aldolase"/>
    <property type="match status" value="1"/>
</dbReference>
<evidence type="ECO:0000313" key="11">
    <source>
        <dbReference type="EMBL" id="MBN3272415.1"/>
    </source>
</evidence>
<dbReference type="Pfam" id="PF00490">
    <property type="entry name" value="ALAD"/>
    <property type="match status" value="1"/>
</dbReference>
<dbReference type="PANTHER" id="PTHR11458">
    <property type="entry name" value="DELTA-AMINOLEVULINIC ACID DEHYDRATASE"/>
    <property type="match status" value="1"/>
</dbReference>
<evidence type="ECO:0000256" key="6">
    <source>
        <dbReference type="ARBA" id="ARBA00025628"/>
    </source>
</evidence>
<evidence type="ECO:0000256" key="1">
    <source>
        <dbReference type="ARBA" id="ARBA00004694"/>
    </source>
</evidence>
<dbReference type="InterPro" id="IPR044924">
    <property type="entry name" value="HAD-SF_hydro_IA_REG-2-like_cap"/>
</dbReference>
<reference evidence="11" key="1">
    <citation type="journal article" date="2021" name="Cell">
        <title>Tracing the genetic footprints of vertebrate landing in non-teleost ray-finned fishes.</title>
        <authorList>
            <person name="Bi X."/>
            <person name="Wang K."/>
            <person name="Yang L."/>
            <person name="Pan H."/>
            <person name="Jiang H."/>
            <person name="Wei Q."/>
            <person name="Fang M."/>
            <person name="Yu H."/>
            <person name="Zhu C."/>
            <person name="Cai Y."/>
            <person name="He Y."/>
            <person name="Gan X."/>
            <person name="Zeng H."/>
            <person name="Yu D."/>
            <person name="Zhu Y."/>
            <person name="Jiang H."/>
            <person name="Qiu Q."/>
            <person name="Yang H."/>
            <person name="Zhang Y.E."/>
            <person name="Wang W."/>
            <person name="Zhu M."/>
            <person name="He S."/>
            <person name="Zhang G."/>
        </authorList>
    </citation>
    <scope>NUCLEOTIDE SEQUENCE</scope>
    <source>
        <strain evidence="11">Pddl_001</strain>
    </source>
</reference>
<dbReference type="InterPro" id="IPR011949">
    <property type="entry name" value="HAD-SF_hydro_IA_REG-2-like"/>
</dbReference>
<dbReference type="SMART" id="SM01004">
    <property type="entry name" value="ALAD"/>
    <property type="match status" value="1"/>
</dbReference>
<keyword evidence="12" id="KW-1185">Reference proteome</keyword>
<dbReference type="NCBIfam" id="TIGR01509">
    <property type="entry name" value="HAD-SF-IA-v3"/>
    <property type="match status" value="1"/>
</dbReference>
<dbReference type="EC" id="4.2.1.24" evidence="9"/>
<dbReference type="InterPro" id="IPR030656">
    <property type="entry name" value="ALAD_AS"/>
</dbReference>
<comment type="caution">
    <text evidence="11">The sequence shown here is derived from an EMBL/GenBank/DDBJ whole genome shotgun (WGS) entry which is preliminary data.</text>
</comment>
<evidence type="ECO:0000256" key="5">
    <source>
        <dbReference type="ARBA" id="ARBA00023244"/>
    </source>
</evidence>
<dbReference type="SFLD" id="SFLDG01129">
    <property type="entry name" value="C1.5:_HAD__Beta-PGM__Phosphata"/>
    <property type="match status" value="1"/>
</dbReference>
<sequence>MQSADSVLHSGYFHPTLRAWQTCSTSFSASSLIYPIFVTDSPDAVEPIASLPGQARYGVNKLEGMLRPLVDDGLKCVLIFGVPASVPKDEQGSAADSDDTPAVQALRKLRSAFPELLLACDVCLCPYTSHGHCGILREDGSLDSAASCQRLAEVALAYAQAGCHIVAPSDMMDGRIGAIKQALLSNELGNKVSVLSYSAKFASCYYGPFRDAAQSKPAFGDRRCYQLPPGARGLALRAVDRDVREGADMLMVKPGLPYLDIVREVKDKCLGAMRLRWLTWDVTDTLLRVRSSVGEQYCREARSLGLQLEPESVERAFRLAYKSQHQRFPNYGLSQGLSSREWWQHVVQETFSLCGVQGERVLEPLAERLYRGFSGAHNWEAFPDVERALEQCRRLGLRMGVVSNFDQRLEQVLDSCGLRKHFDFVVTSESAGVAKPDGRIFREALRLSGLTEPSRAAHIGDDYWNDYRAAREQGMQSYLLQRKGAERGVDWGVPPEHRLSSLDKLPALLS</sequence>
<dbReference type="Gene3D" id="3.20.20.70">
    <property type="entry name" value="Aldolase class I"/>
    <property type="match status" value="1"/>
</dbReference>
<evidence type="ECO:0000256" key="10">
    <source>
        <dbReference type="RuleBase" id="RU004161"/>
    </source>
</evidence>
<keyword evidence="5 9" id="KW-0627">Porphyrin biosynthesis</keyword>
<dbReference type="NCBIfam" id="TIGR01549">
    <property type="entry name" value="HAD-SF-IA-v1"/>
    <property type="match status" value="1"/>
</dbReference>
<keyword evidence="3" id="KW-0350">Heme biosynthesis</keyword>
<dbReference type="SUPFAM" id="SSF56784">
    <property type="entry name" value="HAD-like"/>
    <property type="match status" value="1"/>
</dbReference>
<dbReference type="NCBIfam" id="TIGR02252">
    <property type="entry name" value="DREG-2"/>
    <property type="match status" value="1"/>
</dbReference>
<dbReference type="PRINTS" id="PR00144">
    <property type="entry name" value="DALDHYDRTASE"/>
</dbReference>
<dbReference type="SFLD" id="SFLDS00003">
    <property type="entry name" value="Haloacid_Dehalogenase"/>
    <property type="match status" value="1"/>
</dbReference>
<dbReference type="EMBL" id="JAAWVQ010019999">
    <property type="protein sequence ID" value="MBN3272415.1"/>
    <property type="molecule type" value="Genomic_DNA"/>
</dbReference>
<evidence type="ECO:0000256" key="2">
    <source>
        <dbReference type="ARBA" id="ARBA00008055"/>
    </source>
</evidence>
<evidence type="ECO:0000313" key="12">
    <source>
        <dbReference type="Proteomes" id="UP001166093"/>
    </source>
</evidence>
<gene>
    <name evidence="11" type="primary">Alad</name>
    <name evidence="11" type="ORF">GTO93_0013726</name>
</gene>